<proteinExistence type="predicted"/>
<keyword evidence="4" id="KW-1185">Reference proteome</keyword>
<evidence type="ECO:0000259" key="2">
    <source>
        <dbReference type="PROSITE" id="PS50983"/>
    </source>
</evidence>
<dbReference type="PANTHER" id="PTHR30535">
    <property type="entry name" value="VITAMIN B12-BINDING PROTEIN"/>
    <property type="match status" value="1"/>
</dbReference>
<dbReference type="RefSeq" id="WP_216324170.1">
    <property type="nucleotide sequence ID" value="NZ_JAHKRT010000005.1"/>
</dbReference>
<feature type="chain" id="PRO_5047291196" evidence="1">
    <location>
        <begin position="31"/>
        <end position="298"/>
    </location>
</feature>
<evidence type="ECO:0000256" key="1">
    <source>
        <dbReference type="SAM" id="SignalP"/>
    </source>
</evidence>
<evidence type="ECO:0000313" key="4">
    <source>
        <dbReference type="Proteomes" id="UP000776276"/>
    </source>
</evidence>
<accession>A0ABS6BIV9</accession>
<sequence length="298" mass="31417">MVDKRLFSRREASGLLLAAGAAALPGRALAAGPGNRVVCVSKQINEFIYDIGAQGHLVARDLTSISPPQITRLPNVGYHRALSAEGIISMRPSVLLTDGNVGPDPVLAQVKSVGVPVETMAPGSSMADAQALMLKLGTYFGREAQARAVVSRWQADIKAALAAMAPYARGPRPKVLMIHFGQIGNSYLGLSRGGAADQIIAWAGGVNALDQVGGMARLTPETIARAAPDIIIATDVGFDRYGSAAKFRDLPGVALTPAARTLNIHRVLESEIMYFTPRTAASLRKVAAWLHPPARRGA</sequence>
<reference evidence="3 4" key="1">
    <citation type="submission" date="2021-06" db="EMBL/GenBank/DDBJ databases">
        <title>Sphingomonas sp. XMGL2, whole genome shotgun sequencing project.</title>
        <authorList>
            <person name="Zhao G."/>
            <person name="Shen L."/>
        </authorList>
    </citation>
    <scope>NUCLEOTIDE SEQUENCE [LARGE SCALE GENOMIC DNA]</scope>
    <source>
        <strain evidence="3 4">XMGL2</strain>
    </source>
</reference>
<feature type="domain" description="Fe/B12 periplasmic-binding" evidence="2">
    <location>
        <begin position="36"/>
        <end position="294"/>
    </location>
</feature>
<dbReference type="PROSITE" id="PS50983">
    <property type="entry name" value="FE_B12_PBP"/>
    <property type="match status" value="1"/>
</dbReference>
<gene>
    <name evidence="3" type="ORF">KOF26_10210</name>
</gene>
<dbReference type="InterPro" id="IPR050902">
    <property type="entry name" value="ABC_Transporter_SBP"/>
</dbReference>
<protein>
    <submittedName>
        <fullName evidence="3">ABC transporter substrate-binding protein</fullName>
    </submittedName>
</protein>
<dbReference type="InterPro" id="IPR002491">
    <property type="entry name" value="ABC_transptr_periplasmic_BD"/>
</dbReference>
<name>A0ABS6BIV9_9SPHN</name>
<dbReference type="PANTHER" id="PTHR30535:SF4">
    <property type="entry name" value="HEMIN-BINDING PERIPLASMIC PROTEIN HMUT"/>
    <property type="match status" value="1"/>
</dbReference>
<dbReference type="Proteomes" id="UP000776276">
    <property type="component" value="Unassembled WGS sequence"/>
</dbReference>
<dbReference type="EMBL" id="JAHKRT010000005">
    <property type="protein sequence ID" value="MBU3078241.1"/>
    <property type="molecule type" value="Genomic_DNA"/>
</dbReference>
<dbReference type="Pfam" id="PF01497">
    <property type="entry name" value="Peripla_BP_2"/>
    <property type="match status" value="1"/>
</dbReference>
<keyword evidence="1" id="KW-0732">Signal</keyword>
<organism evidence="3 4">
    <name type="scientific">Sphingomonas quercus</name>
    <dbReference type="NCBI Taxonomy" id="2842451"/>
    <lineage>
        <taxon>Bacteria</taxon>
        <taxon>Pseudomonadati</taxon>
        <taxon>Pseudomonadota</taxon>
        <taxon>Alphaproteobacteria</taxon>
        <taxon>Sphingomonadales</taxon>
        <taxon>Sphingomonadaceae</taxon>
        <taxon>Sphingomonas</taxon>
    </lineage>
</organism>
<evidence type="ECO:0000313" key="3">
    <source>
        <dbReference type="EMBL" id="MBU3078241.1"/>
    </source>
</evidence>
<comment type="caution">
    <text evidence="3">The sequence shown here is derived from an EMBL/GenBank/DDBJ whole genome shotgun (WGS) entry which is preliminary data.</text>
</comment>
<feature type="signal peptide" evidence="1">
    <location>
        <begin position="1"/>
        <end position="30"/>
    </location>
</feature>